<evidence type="ECO:0000313" key="1">
    <source>
        <dbReference type="EMBL" id="HEQ88247.1"/>
    </source>
</evidence>
<reference evidence="1" key="1">
    <citation type="journal article" date="2020" name="mSystems">
        <title>Genome- and Community-Level Interaction Insights into Carbon Utilization and Element Cycling Functions of Hydrothermarchaeota in Hydrothermal Sediment.</title>
        <authorList>
            <person name="Zhou Z."/>
            <person name="Liu Y."/>
            <person name="Xu W."/>
            <person name="Pan J."/>
            <person name="Luo Z.H."/>
            <person name="Li M."/>
        </authorList>
    </citation>
    <scope>NUCLEOTIDE SEQUENCE [LARGE SCALE GENOMIC DNA]</scope>
    <source>
        <strain evidence="1">SpSt-186</strain>
    </source>
</reference>
<organism evidence="1">
    <name type="scientific">Thermoanaerobaculum aquaticum</name>
    <dbReference type="NCBI Taxonomy" id="1312852"/>
    <lineage>
        <taxon>Bacteria</taxon>
        <taxon>Pseudomonadati</taxon>
        <taxon>Acidobacteriota</taxon>
        <taxon>Thermoanaerobaculia</taxon>
        <taxon>Thermoanaerobaculales</taxon>
        <taxon>Thermoanaerobaculaceae</taxon>
        <taxon>Thermoanaerobaculum</taxon>
    </lineage>
</organism>
<dbReference type="AlphaFoldDB" id="A0A7V1ZHK6"/>
<protein>
    <submittedName>
        <fullName evidence="1">Radical SAM protein</fullName>
    </submittedName>
</protein>
<dbReference type="InterPro" id="IPR054685">
    <property type="entry name" value="Rubredox_RCKP"/>
</dbReference>
<sequence length="35" mass="3897">MPVWVCAKCKKEVEGRCRPAKCPNCGAPKESFSKK</sequence>
<dbReference type="Gene3D" id="2.20.28.10">
    <property type="match status" value="1"/>
</dbReference>
<accession>A0A7V1ZHK6</accession>
<comment type="caution">
    <text evidence="1">The sequence shown here is derived from an EMBL/GenBank/DDBJ whole genome shotgun (WGS) entry which is preliminary data.</text>
</comment>
<gene>
    <name evidence="1" type="ORF">ENP06_02410</name>
</gene>
<dbReference type="SUPFAM" id="SSF57802">
    <property type="entry name" value="Rubredoxin-like"/>
    <property type="match status" value="1"/>
</dbReference>
<dbReference type="NCBIfam" id="NF045720">
    <property type="entry name" value="rubredox_RCKP"/>
    <property type="match status" value="1"/>
</dbReference>
<name>A0A7V1ZHK6_9BACT</name>
<proteinExistence type="predicted"/>
<dbReference type="EMBL" id="DSHW01000178">
    <property type="protein sequence ID" value="HEQ88247.1"/>
    <property type="molecule type" value="Genomic_DNA"/>
</dbReference>